<reference evidence="1" key="1">
    <citation type="submission" date="2021-02" db="EMBL/GenBank/DDBJ databases">
        <title>Genome sequence of Rhodospirillales sp. strain TMPK1 isolated from soil.</title>
        <authorList>
            <person name="Nakai R."/>
            <person name="Kusada H."/>
            <person name="Tamaki H."/>
        </authorList>
    </citation>
    <scope>NUCLEOTIDE SEQUENCE</scope>
    <source>
        <strain evidence="1">TMPK1</strain>
    </source>
</reference>
<proteinExistence type="predicted"/>
<dbReference type="AlphaFoldDB" id="A0A8S8X8X8"/>
<dbReference type="Proteomes" id="UP000681075">
    <property type="component" value="Unassembled WGS sequence"/>
</dbReference>
<protein>
    <submittedName>
        <fullName evidence="1">Uncharacterized protein</fullName>
    </submittedName>
</protein>
<sequence>MSILLRFDGDEVRRVRRAAVDAADAQRAERPARPMLLLRWEDGLRLEAPGTKAEPAWAIGWESWQADLEQRADVQWGLKRPLLVLSAQNFAACDDGSCLAVELALGTPAGPVRFAFLRRV</sequence>
<dbReference type="EMBL" id="BOPV01000001">
    <property type="protein sequence ID" value="GIL40428.1"/>
    <property type="molecule type" value="Genomic_DNA"/>
</dbReference>
<comment type="caution">
    <text evidence="1">The sequence shown here is derived from an EMBL/GenBank/DDBJ whole genome shotgun (WGS) entry which is preliminary data.</text>
</comment>
<evidence type="ECO:0000313" key="1">
    <source>
        <dbReference type="EMBL" id="GIL40428.1"/>
    </source>
</evidence>
<keyword evidence="2" id="KW-1185">Reference proteome</keyword>
<organism evidence="1 2">
    <name type="scientific">Roseiterribacter gracilis</name>
    <dbReference type="NCBI Taxonomy" id="2812848"/>
    <lineage>
        <taxon>Bacteria</taxon>
        <taxon>Pseudomonadati</taxon>
        <taxon>Pseudomonadota</taxon>
        <taxon>Alphaproteobacteria</taxon>
        <taxon>Rhodospirillales</taxon>
        <taxon>Roseiterribacteraceae</taxon>
        <taxon>Roseiterribacter</taxon>
    </lineage>
</organism>
<evidence type="ECO:0000313" key="2">
    <source>
        <dbReference type="Proteomes" id="UP000681075"/>
    </source>
</evidence>
<name>A0A8S8X8X8_9PROT</name>
<accession>A0A8S8X8X8</accession>
<dbReference type="RefSeq" id="WP_420243526.1">
    <property type="nucleotide sequence ID" value="NZ_BOPV01000001.1"/>
</dbReference>
<gene>
    <name evidence="1" type="ORF">TMPK1_26650</name>
</gene>